<evidence type="ECO:0000313" key="2">
    <source>
        <dbReference type="Proteomes" id="UP001058074"/>
    </source>
</evidence>
<gene>
    <name evidence="1" type="ORF">rsdtw13_11950</name>
</gene>
<sequence>MKRILKKLSILIVMIDFIGIIMGVVTVADSRVVTINNSRQKDRLEMMKEKGVLTFAGPPKEVPFFFIDSDTHKMSGIDADIINEISKRLGIAKVEIKEVTFANLLQKLNTDDSMDMAVGGIFITPESEKLAAFTNPLYKESETVIVPKFSKVNFIADLKNGKVGVEKGTIFEALAKKWKEDNLIGEVLSFESTAELIDAISSGKIDAGLADSIIINYHILKEKSPLFRTLKDYTPQLQGIMGIAVKKNDNSLLNALNKIIDDMKSDGTLYAILVENGLDKSNMIQ</sequence>
<evidence type="ECO:0000313" key="1">
    <source>
        <dbReference type="EMBL" id="GKX65937.1"/>
    </source>
</evidence>
<keyword evidence="2" id="KW-1185">Reference proteome</keyword>
<name>A0ACB5R9X5_9CLOT</name>
<reference evidence="1" key="1">
    <citation type="journal article" date="2025" name="Int. J. Syst. Evol. Microbiol.">
        <title>Inconstantimicrobium mannanitabidum sp. nov., a novel member of the family Clostridiaceae isolated from anoxic soil under the treatment of reductive soil disinfestation.</title>
        <authorList>
            <person name="Ueki A."/>
            <person name="Tonouchi A."/>
            <person name="Honma S."/>
            <person name="Kaku N."/>
            <person name="Ueki K."/>
        </authorList>
    </citation>
    <scope>NUCLEOTIDE SEQUENCE</scope>
    <source>
        <strain evidence="1">TW13</strain>
    </source>
</reference>
<comment type="caution">
    <text evidence="1">The sequence shown here is derived from an EMBL/GenBank/DDBJ whole genome shotgun (WGS) entry which is preliminary data.</text>
</comment>
<accession>A0ACB5R9X5</accession>
<dbReference type="Proteomes" id="UP001058074">
    <property type="component" value="Unassembled WGS sequence"/>
</dbReference>
<dbReference type="EMBL" id="BROD01000001">
    <property type="protein sequence ID" value="GKX65937.1"/>
    <property type="molecule type" value="Genomic_DNA"/>
</dbReference>
<protein>
    <submittedName>
        <fullName evidence="1">Amino acid ABC transporter substrate-binding protein</fullName>
    </submittedName>
</protein>
<organism evidence="1 2">
    <name type="scientific">Inconstantimicrobium mannanitabidum</name>
    <dbReference type="NCBI Taxonomy" id="1604901"/>
    <lineage>
        <taxon>Bacteria</taxon>
        <taxon>Bacillati</taxon>
        <taxon>Bacillota</taxon>
        <taxon>Clostridia</taxon>
        <taxon>Eubacteriales</taxon>
        <taxon>Clostridiaceae</taxon>
        <taxon>Inconstantimicrobium</taxon>
    </lineage>
</organism>
<proteinExistence type="predicted"/>